<evidence type="ECO:0000256" key="7">
    <source>
        <dbReference type="PROSITE-ProRule" id="PRU00169"/>
    </source>
</evidence>
<dbReference type="Gene3D" id="3.30.565.10">
    <property type="entry name" value="Histidine kinase-like ATPase, C-terminal domain"/>
    <property type="match status" value="1"/>
</dbReference>
<dbReference type="Pfam" id="PF12833">
    <property type="entry name" value="HTH_18"/>
    <property type="match status" value="1"/>
</dbReference>
<dbReference type="Proteomes" id="UP000760545">
    <property type="component" value="Unassembled WGS sequence"/>
</dbReference>
<dbReference type="InterPro" id="IPR005467">
    <property type="entry name" value="His_kinase_dom"/>
</dbReference>
<dbReference type="Gene3D" id="2.130.10.10">
    <property type="entry name" value="YVTN repeat-like/Quinoprotein amine dehydrogenase"/>
    <property type="match status" value="2"/>
</dbReference>
<dbReference type="SUPFAM" id="SSF52172">
    <property type="entry name" value="CheY-like"/>
    <property type="match status" value="1"/>
</dbReference>
<dbReference type="SUPFAM" id="SSF46689">
    <property type="entry name" value="Homeodomain-like"/>
    <property type="match status" value="1"/>
</dbReference>
<dbReference type="SUPFAM" id="SSF50998">
    <property type="entry name" value="Quinoprotein alcohol dehydrogenase-like"/>
    <property type="match status" value="1"/>
</dbReference>
<dbReference type="InterPro" id="IPR018060">
    <property type="entry name" value="HTH_AraC"/>
</dbReference>
<feature type="domain" description="HTH araC/xylS-type" evidence="9">
    <location>
        <begin position="1246"/>
        <end position="1344"/>
    </location>
</feature>
<name>A0ABX1D7V2_9FLAO</name>
<sequence>MSKTKFLYTIILFFCFKGIGQELYFEHYNETKGLSHNSVRSIVQDNKGFLWLGTFGGVSRFDGYDFKVFSAKNETSNYLNSNDILQIMPDEKSNLWIATDNGLTKYHLPTSSFKTFHSNPQDKHAIVEDRLRSIFIDKTQRVWVGTLNKGLCYLDTNTKKFYKVDLGELDNIRGITQTHDGRIWVTSFNNGVFSFFIDETGKVNDLQNYELHPTRVTNKNANAYFVFEDKAYNVYVGTREGLFKLDKIDNNFKVIRANPMSSYFRCYTKAPDGGYWFGTSNGIIECTSMEAFIKGEYKQHTTDLNNPNSLVNNYIISLYFDNLGVLWVGTENGLESLNPFENQFKSLGLNFTGNNQIPVISSFAKTYDNNLLIGTHAQGMFLKKNNTFIKVLKNYKEIGSIYTDDNIIFYIGLWDGGVVEYNYKNNQQKKLNVGFVNSPVFAFYKISNNELLVGSQGEGLVKFNLRTGEKVFIKKNNPKFKDINKIVYSKSQNLFWIATEEGVFKYNMLSNSLEQYTNQNSNEGLSNNKVKDLFFDRHEKLWAGTREGLHYYNSQTNKFVHLNQPKALADEWVTDITADSLGIIWLNLNYNKIGKYNPENNDYKTFYVNNGMRSNLWNKRGFLHFNNDKIYLGGNKEIILFNPLEIKENKNAPIPVISDFKVSNNEIKPGEKLENVLILNEDINYSKQIQLGYGTRNFTVKFSLPSYVSQRQNTFYYKLDGLDKQWNKTTSGSRAIQYANLPSGEYSLKLKATNNNGYESDISSYTIKVLPPFWLTPIFFIMIFGLLSIGAYFLHNQLKNRRRLKQELLLEKVKRERDEKLNNEKLRFFTNISHELRTPLTLILGPAKQLLNNQNDDYILSRANLVYQNANRLLRLVNQILDFRRAETGELKLKVAKTNVSEHVKSVFNSFKELAIEKNISLSLNIESEGAFICWIDIDKFSKILFNLLSNAVKFTERNGNVDLFLGLKDNDAKKMILEVSDNGIGIPEESQEKIFNRFYQARTTVENTGTGIGLSLVKALVEIHKGEIKVNSSIGKGSVFTVELPVNKNAYNNDERFKAVQTKSVDSLPKESHITNQLEIVQSSGNSNPLPQTKVKQKILLIEDNTELRDYVAQYLSSFYKVVEAKNGQEGLEICKKEKPVLCVVDVMMPIMDGFEFVEILKSDDDISHIGVILLTALAENENRIKGYSIGVDGYLTKPFDPALLKTRIDNIIKLHFDLKQRFSGEVEGDILTLAHSQLDIDLVSKIKGIIENNISSSKLSPNFIAEEVGMSTSKLYRKIKQLTDLTPYEFIRTIQLKKSAQLLKTKRYNVSEVSDMIGFNDPFYFSKVFKKQFGYSPSKLLK</sequence>
<dbReference type="Pfam" id="PF00512">
    <property type="entry name" value="HisKA"/>
    <property type="match status" value="1"/>
</dbReference>
<evidence type="ECO:0000256" key="8">
    <source>
        <dbReference type="SAM" id="Phobius"/>
    </source>
</evidence>
<keyword evidence="8" id="KW-0812">Transmembrane</keyword>
<dbReference type="InterPro" id="IPR004358">
    <property type="entry name" value="Sig_transdc_His_kin-like_C"/>
</dbReference>
<proteinExistence type="predicted"/>
<dbReference type="Gene3D" id="1.10.287.130">
    <property type="match status" value="1"/>
</dbReference>
<keyword evidence="8" id="KW-0472">Membrane</keyword>
<dbReference type="InterPro" id="IPR011123">
    <property type="entry name" value="Y_Y_Y"/>
</dbReference>
<evidence type="ECO:0000256" key="2">
    <source>
        <dbReference type="ARBA" id="ARBA00012438"/>
    </source>
</evidence>
<dbReference type="RefSeq" id="WP_167916666.1">
    <property type="nucleotide sequence ID" value="NZ_JAAVJS010000003.1"/>
</dbReference>
<dbReference type="SMART" id="SM00342">
    <property type="entry name" value="HTH_ARAC"/>
    <property type="match status" value="1"/>
</dbReference>
<evidence type="ECO:0000256" key="5">
    <source>
        <dbReference type="ARBA" id="ARBA00023125"/>
    </source>
</evidence>
<dbReference type="Pfam" id="PF00072">
    <property type="entry name" value="Response_reg"/>
    <property type="match status" value="1"/>
</dbReference>
<dbReference type="InterPro" id="IPR001789">
    <property type="entry name" value="Sig_transdc_resp-reg_receiver"/>
</dbReference>
<dbReference type="SUPFAM" id="SSF47384">
    <property type="entry name" value="Homodimeric domain of signal transducing histidine kinase"/>
    <property type="match status" value="1"/>
</dbReference>
<dbReference type="InterPro" id="IPR011047">
    <property type="entry name" value="Quinoprotein_ADH-like_sf"/>
</dbReference>
<evidence type="ECO:0000256" key="6">
    <source>
        <dbReference type="ARBA" id="ARBA00023163"/>
    </source>
</evidence>
<dbReference type="InterPro" id="IPR036097">
    <property type="entry name" value="HisK_dim/P_sf"/>
</dbReference>
<keyword evidence="13" id="KW-1185">Reference proteome</keyword>
<evidence type="ECO:0000259" key="10">
    <source>
        <dbReference type="PROSITE" id="PS50109"/>
    </source>
</evidence>
<dbReference type="PANTHER" id="PTHR43547">
    <property type="entry name" value="TWO-COMPONENT HISTIDINE KINASE"/>
    <property type="match status" value="1"/>
</dbReference>
<evidence type="ECO:0000256" key="1">
    <source>
        <dbReference type="ARBA" id="ARBA00000085"/>
    </source>
</evidence>
<dbReference type="SMART" id="SM00387">
    <property type="entry name" value="HATPase_c"/>
    <property type="match status" value="1"/>
</dbReference>
<comment type="catalytic activity">
    <reaction evidence="1">
        <text>ATP + protein L-histidine = ADP + protein N-phospho-L-histidine.</text>
        <dbReference type="EC" id="2.7.13.3"/>
    </reaction>
</comment>
<keyword evidence="8" id="KW-1133">Transmembrane helix</keyword>
<keyword evidence="4" id="KW-0805">Transcription regulation</keyword>
<dbReference type="SUPFAM" id="SSF63829">
    <property type="entry name" value="Calcium-dependent phosphotriesterase"/>
    <property type="match status" value="1"/>
</dbReference>
<evidence type="ECO:0000313" key="12">
    <source>
        <dbReference type="EMBL" id="NJX14409.1"/>
    </source>
</evidence>
<dbReference type="EMBL" id="JAAVJS010000003">
    <property type="protein sequence ID" value="NJX14409.1"/>
    <property type="molecule type" value="Genomic_DNA"/>
</dbReference>
<dbReference type="InterPro" id="IPR009057">
    <property type="entry name" value="Homeodomain-like_sf"/>
</dbReference>
<protein>
    <recommendedName>
        <fullName evidence="2">histidine kinase</fullName>
        <ecNumber evidence="2">2.7.13.3</ecNumber>
    </recommendedName>
</protein>
<dbReference type="Pfam" id="PF07495">
    <property type="entry name" value="Y_Y_Y"/>
    <property type="match status" value="1"/>
</dbReference>
<dbReference type="PROSITE" id="PS50110">
    <property type="entry name" value="RESPONSE_REGULATORY"/>
    <property type="match status" value="1"/>
</dbReference>
<dbReference type="InterPro" id="IPR011110">
    <property type="entry name" value="Reg_prop"/>
</dbReference>
<feature type="domain" description="Histidine kinase" evidence="10">
    <location>
        <begin position="831"/>
        <end position="1049"/>
    </location>
</feature>
<dbReference type="PRINTS" id="PR00344">
    <property type="entry name" value="BCTRLSENSOR"/>
</dbReference>
<evidence type="ECO:0000259" key="9">
    <source>
        <dbReference type="PROSITE" id="PS01124"/>
    </source>
</evidence>
<dbReference type="SMART" id="SM00388">
    <property type="entry name" value="HisKA"/>
    <property type="match status" value="1"/>
</dbReference>
<dbReference type="PANTHER" id="PTHR43547:SF2">
    <property type="entry name" value="HYBRID SIGNAL TRANSDUCTION HISTIDINE KINASE C"/>
    <property type="match status" value="1"/>
</dbReference>
<dbReference type="InterPro" id="IPR003594">
    <property type="entry name" value="HATPase_dom"/>
</dbReference>
<keyword evidence="6" id="KW-0804">Transcription</keyword>
<dbReference type="Pfam" id="PF07494">
    <property type="entry name" value="Reg_prop"/>
    <property type="match status" value="2"/>
</dbReference>
<dbReference type="PROSITE" id="PS01124">
    <property type="entry name" value="HTH_ARAC_FAMILY_2"/>
    <property type="match status" value="1"/>
</dbReference>
<comment type="caution">
    <text evidence="12">The sequence shown here is derived from an EMBL/GenBank/DDBJ whole genome shotgun (WGS) entry which is preliminary data.</text>
</comment>
<evidence type="ECO:0000256" key="3">
    <source>
        <dbReference type="ARBA" id="ARBA00022553"/>
    </source>
</evidence>
<evidence type="ECO:0000313" key="13">
    <source>
        <dbReference type="Proteomes" id="UP000760545"/>
    </source>
</evidence>
<dbReference type="PROSITE" id="PS50109">
    <property type="entry name" value="HIS_KIN"/>
    <property type="match status" value="1"/>
</dbReference>
<accession>A0ABX1D7V2</accession>
<dbReference type="Gene3D" id="2.60.40.10">
    <property type="entry name" value="Immunoglobulins"/>
    <property type="match status" value="1"/>
</dbReference>
<dbReference type="SMART" id="SM00448">
    <property type="entry name" value="REC"/>
    <property type="match status" value="1"/>
</dbReference>
<dbReference type="InterPro" id="IPR036890">
    <property type="entry name" value="HATPase_C_sf"/>
</dbReference>
<dbReference type="CDD" id="cd00082">
    <property type="entry name" value="HisKA"/>
    <property type="match status" value="1"/>
</dbReference>
<dbReference type="Gene3D" id="1.10.10.60">
    <property type="entry name" value="Homeodomain-like"/>
    <property type="match status" value="2"/>
</dbReference>
<dbReference type="Pfam" id="PF02518">
    <property type="entry name" value="HATPase_c"/>
    <property type="match status" value="1"/>
</dbReference>
<dbReference type="InterPro" id="IPR013783">
    <property type="entry name" value="Ig-like_fold"/>
</dbReference>
<evidence type="ECO:0000259" key="11">
    <source>
        <dbReference type="PROSITE" id="PS50110"/>
    </source>
</evidence>
<dbReference type="PROSITE" id="PS00041">
    <property type="entry name" value="HTH_ARAC_FAMILY_1"/>
    <property type="match status" value="1"/>
</dbReference>
<gene>
    <name evidence="12" type="ORF">HC176_02775</name>
</gene>
<keyword evidence="3 7" id="KW-0597">Phosphoprotein</keyword>
<reference evidence="12 13" key="1">
    <citation type="submission" date="2020-03" db="EMBL/GenBank/DDBJ databases">
        <title>Tamlana sp. nov, isolated from XXX.</title>
        <authorList>
            <person name="Cao W.R."/>
        </authorList>
    </citation>
    <scope>NUCLEOTIDE SEQUENCE [LARGE SCALE GENOMIC DNA]</scope>
    <source>
        <strain evidence="12 13">HST1-43</strain>
    </source>
</reference>
<feature type="modified residue" description="4-aspartylphosphate" evidence="7">
    <location>
        <position position="1147"/>
    </location>
</feature>
<feature type="transmembrane region" description="Helical" evidence="8">
    <location>
        <begin position="773"/>
        <end position="794"/>
    </location>
</feature>
<feature type="domain" description="Response regulatory" evidence="11">
    <location>
        <begin position="1099"/>
        <end position="1214"/>
    </location>
</feature>
<dbReference type="InterPro" id="IPR015943">
    <property type="entry name" value="WD40/YVTN_repeat-like_dom_sf"/>
</dbReference>
<dbReference type="SUPFAM" id="SSF55874">
    <property type="entry name" value="ATPase domain of HSP90 chaperone/DNA topoisomerase II/histidine kinase"/>
    <property type="match status" value="1"/>
</dbReference>
<dbReference type="InterPro" id="IPR003661">
    <property type="entry name" value="HisK_dim/P_dom"/>
</dbReference>
<dbReference type="InterPro" id="IPR011006">
    <property type="entry name" value="CheY-like_superfamily"/>
</dbReference>
<dbReference type="InterPro" id="IPR018062">
    <property type="entry name" value="HTH_AraC-typ_CS"/>
</dbReference>
<organism evidence="12 13">
    <name type="scientific">Tamlana crocina</name>
    <dbReference type="NCBI Taxonomy" id="393006"/>
    <lineage>
        <taxon>Bacteria</taxon>
        <taxon>Pseudomonadati</taxon>
        <taxon>Bacteroidota</taxon>
        <taxon>Flavobacteriia</taxon>
        <taxon>Flavobacteriales</taxon>
        <taxon>Flavobacteriaceae</taxon>
        <taxon>Tamlana</taxon>
    </lineage>
</organism>
<evidence type="ECO:0000256" key="4">
    <source>
        <dbReference type="ARBA" id="ARBA00023015"/>
    </source>
</evidence>
<keyword evidence="5" id="KW-0238">DNA-binding</keyword>
<dbReference type="EC" id="2.7.13.3" evidence="2"/>
<dbReference type="Gene3D" id="3.40.50.2300">
    <property type="match status" value="1"/>
</dbReference>